<dbReference type="AlphaFoldDB" id="A0A846HEG5"/>
<evidence type="ECO:0000256" key="2">
    <source>
        <dbReference type="PROSITE-ProRule" id="PRU01248"/>
    </source>
</evidence>
<proteinExistence type="predicted"/>
<name>A0A846HEG5_9CYAN</name>
<keyword evidence="1 2" id="KW-0238">DNA-binding</keyword>
<evidence type="ECO:0000256" key="1">
    <source>
        <dbReference type="ARBA" id="ARBA00023125"/>
    </source>
</evidence>
<reference evidence="4 5" key="1">
    <citation type="journal article" date="2015" name="Genome Announc.">
        <title>Draft Genome Sequence of Cyanobacterium Hassallia byssoidea Strain VB512170, Isolated from Monuments in India.</title>
        <authorList>
            <person name="Singh D."/>
            <person name="Chandrababunaidu M.M."/>
            <person name="Panda A."/>
            <person name="Sen D."/>
            <person name="Bhattacharyya S."/>
            <person name="Adhikary S.P."/>
            <person name="Tripathy S."/>
        </authorList>
    </citation>
    <scope>NUCLEOTIDE SEQUENCE [LARGE SCALE GENOMIC DNA]</scope>
    <source>
        <strain evidence="4 5">VB512170</strain>
    </source>
</reference>
<accession>A0A846HEG5</accession>
<sequence length="205" mass="24499">MSLRSYLSEHNELKKRTREYYNVKFQVNKKVFIKDETLIYFTQIYKVILDYYDDRDEHEKDVWELHKLGVRVNPSRAKCTLNFTRINQAWLKEATKKYIRYRLSIYSAEKSLDSIGAINDFSAFIAYYHPLLQAQDIDRRLILEYITQLPHTGLHPRTISKSIGSLKKFLEMCAIEEWLPVPDKRLIYAEDFPKPTRGLPRYIPE</sequence>
<keyword evidence="5" id="KW-1185">Reference proteome</keyword>
<gene>
    <name evidence="4" type="ORF">PI95_023615</name>
</gene>
<feature type="domain" description="Core-binding (CB)" evidence="3">
    <location>
        <begin position="81"/>
        <end position="174"/>
    </location>
</feature>
<evidence type="ECO:0000259" key="3">
    <source>
        <dbReference type="PROSITE" id="PS51900"/>
    </source>
</evidence>
<dbReference type="Gene3D" id="1.10.150.130">
    <property type="match status" value="1"/>
</dbReference>
<evidence type="ECO:0000313" key="4">
    <source>
        <dbReference type="EMBL" id="NEU75463.1"/>
    </source>
</evidence>
<dbReference type="GO" id="GO:0003677">
    <property type="term" value="F:DNA binding"/>
    <property type="evidence" value="ECO:0007669"/>
    <property type="project" value="UniProtKB-UniRule"/>
</dbReference>
<organism evidence="4 5">
    <name type="scientific">Hassallia byssoidea VB512170</name>
    <dbReference type="NCBI Taxonomy" id="1304833"/>
    <lineage>
        <taxon>Bacteria</taxon>
        <taxon>Bacillati</taxon>
        <taxon>Cyanobacteriota</taxon>
        <taxon>Cyanophyceae</taxon>
        <taxon>Nostocales</taxon>
        <taxon>Tolypothrichaceae</taxon>
        <taxon>Hassallia</taxon>
    </lineage>
</organism>
<evidence type="ECO:0000313" key="5">
    <source>
        <dbReference type="Proteomes" id="UP000031549"/>
    </source>
</evidence>
<protein>
    <recommendedName>
        <fullName evidence="3">Core-binding (CB) domain-containing protein</fullName>
    </recommendedName>
</protein>
<dbReference type="Proteomes" id="UP000031549">
    <property type="component" value="Unassembled WGS sequence"/>
</dbReference>
<dbReference type="EMBL" id="JTCM02000070">
    <property type="protein sequence ID" value="NEU75463.1"/>
    <property type="molecule type" value="Genomic_DNA"/>
</dbReference>
<dbReference type="InterPro" id="IPR044068">
    <property type="entry name" value="CB"/>
</dbReference>
<comment type="caution">
    <text evidence="4">The sequence shown here is derived from an EMBL/GenBank/DDBJ whole genome shotgun (WGS) entry which is preliminary data.</text>
</comment>
<dbReference type="InterPro" id="IPR010998">
    <property type="entry name" value="Integrase_recombinase_N"/>
</dbReference>
<dbReference type="PROSITE" id="PS51900">
    <property type="entry name" value="CB"/>
    <property type="match status" value="1"/>
</dbReference>